<evidence type="ECO:0000256" key="11">
    <source>
        <dbReference type="ARBA" id="ARBA00022676"/>
    </source>
</evidence>
<dbReference type="Proteomes" id="UP001162891">
    <property type="component" value="Chromosome"/>
</dbReference>
<keyword evidence="15" id="KW-0133">Cell shape</keyword>
<keyword evidence="11" id="KW-0328">Glycosyltransferase</keyword>
<dbReference type="InterPro" id="IPR001460">
    <property type="entry name" value="PCN-bd_Tpept"/>
</dbReference>
<feature type="region of interest" description="Disordered" evidence="26">
    <location>
        <begin position="1"/>
        <end position="28"/>
    </location>
</feature>
<evidence type="ECO:0000256" key="23">
    <source>
        <dbReference type="ARBA" id="ARBA00034000"/>
    </source>
</evidence>
<feature type="compositionally biased region" description="Low complexity" evidence="26">
    <location>
        <begin position="706"/>
        <end position="715"/>
    </location>
</feature>
<evidence type="ECO:0000256" key="1">
    <source>
        <dbReference type="ARBA" id="ARBA00004249"/>
    </source>
</evidence>
<keyword evidence="8" id="KW-0997">Cell inner membrane</keyword>
<evidence type="ECO:0000256" key="3">
    <source>
        <dbReference type="ARBA" id="ARBA00007090"/>
    </source>
</evidence>
<evidence type="ECO:0000313" key="29">
    <source>
        <dbReference type="EMBL" id="BDG04912.1"/>
    </source>
</evidence>
<feature type="compositionally biased region" description="Pro residues" evidence="26">
    <location>
        <begin position="716"/>
        <end position="733"/>
    </location>
</feature>
<dbReference type="InterPro" id="IPR001264">
    <property type="entry name" value="Glyco_trans_51"/>
</dbReference>
<dbReference type="InterPro" id="IPR003029">
    <property type="entry name" value="S1_domain"/>
</dbReference>
<feature type="transmembrane region" description="Helical" evidence="27">
    <location>
        <begin position="34"/>
        <end position="56"/>
    </location>
</feature>
<evidence type="ECO:0000256" key="12">
    <source>
        <dbReference type="ARBA" id="ARBA00022679"/>
    </source>
</evidence>
<evidence type="ECO:0000256" key="25">
    <source>
        <dbReference type="ARBA" id="ARBA00049902"/>
    </source>
</evidence>
<evidence type="ECO:0000256" key="9">
    <source>
        <dbReference type="ARBA" id="ARBA00022645"/>
    </source>
</evidence>
<feature type="region of interest" description="Disordered" evidence="26">
    <location>
        <begin position="706"/>
        <end position="738"/>
    </location>
</feature>
<dbReference type="EMBL" id="AP025591">
    <property type="protein sequence ID" value="BDG04912.1"/>
    <property type="molecule type" value="Genomic_DNA"/>
</dbReference>
<keyword evidence="19 27" id="KW-0472">Membrane</keyword>
<proteinExistence type="inferred from homology"/>
<keyword evidence="21" id="KW-0511">Multifunctional enzyme</keyword>
<evidence type="ECO:0000256" key="8">
    <source>
        <dbReference type="ARBA" id="ARBA00022519"/>
    </source>
</evidence>
<evidence type="ECO:0000256" key="7">
    <source>
        <dbReference type="ARBA" id="ARBA00022475"/>
    </source>
</evidence>
<dbReference type="Gene3D" id="1.10.3810.10">
    <property type="entry name" value="Biosynthetic peptidoglycan transglycosylase-like"/>
    <property type="match status" value="1"/>
</dbReference>
<keyword evidence="12" id="KW-0808">Transferase</keyword>
<feature type="compositionally biased region" description="Pro residues" evidence="26">
    <location>
        <begin position="1"/>
        <end position="10"/>
    </location>
</feature>
<evidence type="ECO:0000256" key="27">
    <source>
        <dbReference type="SAM" id="Phobius"/>
    </source>
</evidence>
<name>A0ABM7WZD9_9BACT</name>
<accession>A0ABM7WZD9</accession>
<comment type="subcellular location">
    <subcellularLocation>
        <location evidence="1">Cell inner membrane</location>
        <topology evidence="1">Single-pass type II membrane protein</topology>
    </subcellularLocation>
</comment>
<evidence type="ECO:0000256" key="5">
    <source>
        <dbReference type="ARBA" id="ARBA00012448"/>
    </source>
</evidence>
<gene>
    <name evidence="29" type="ORF">AMOR_39080</name>
</gene>
<dbReference type="EC" id="2.4.99.28" evidence="24"/>
<evidence type="ECO:0000256" key="4">
    <source>
        <dbReference type="ARBA" id="ARBA00007739"/>
    </source>
</evidence>
<dbReference type="EC" id="3.4.16.4" evidence="5"/>
<dbReference type="InterPro" id="IPR023346">
    <property type="entry name" value="Lysozyme-like_dom_sf"/>
</dbReference>
<keyword evidence="30" id="KW-1185">Reference proteome</keyword>
<dbReference type="Gene3D" id="2.40.50.140">
    <property type="entry name" value="Nucleic acid-binding proteins"/>
    <property type="match status" value="1"/>
</dbReference>
<dbReference type="SMART" id="SM00316">
    <property type="entry name" value="S1"/>
    <property type="match status" value="1"/>
</dbReference>
<keyword evidence="22" id="KW-0961">Cell wall biogenesis/degradation</keyword>
<comment type="pathway">
    <text evidence="2">Cell wall biogenesis; peptidoglycan biosynthesis.</text>
</comment>
<dbReference type="InterPro" id="IPR031376">
    <property type="entry name" value="PCB_OB"/>
</dbReference>
<keyword evidence="16" id="KW-0735">Signal-anchor</keyword>
<evidence type="ECO:0000256" key="26">
    <source>
        <dbReference type="SAM" id="MobiDB-lite"/>
    </source>
</evidence>
<evidence type="ECO:0000256" key="6">
    <source>
        <dbReference type="ARBA" id="ARBA00018638"/>
    </source>
</evidence>
<comment type="catalytic activity">
    <reaction evidence="25">
        <text>[GlcNAc-(1-&gt;4)-Mur2Ac(oyl-L-Ala-gamma-D-Glu-L-Lys-D-Ala-D-Ala)](n)-di-trans,octa-cis-undecaprenyl diphosphate + beta-D-GlcNAc-(1-&gt;4)-Mur2Ac(oyl-L-Ala-gamma-D-Glu-L-Lys-D-Ala-D-Ala)-di-trans,octa-cis-undecaprenyl diphosphate = [GlcNAc-(1-&gt;4)-Mur2Ac(oyl-L-Ala-gamma-D-Glu-L-Lys-D-Ala-D-Ala)](n+1)-di-trans,octa-cis-undecaprenyl diphosphate + di-trans,octa-cis-undecaprenyl diphosphate + H(+)</text>
        <dbReference type="Rhea" id="RHEA:23708"/>
        <dbReference type="Rhea" id="RHEA-COMP:9602"/>
        <dbReference type="Rhea" id="RHEA-COMP:9603"/>
        <dbReference type="ChEBI" id="CHEBI:15378"/>
        <dbReference type="ChEBI" id="CHEBI:58405"/>
        <dbReference type="ChEBI" id="CHEBI:60033"/>
        <dbReference type="ChEBI" id="CHEBI:78435"/>
        <dbReference type="EC" id="2.4.99.28"/>
    </reaction>
</comment>
<dbReference type="PANTHER" id="PTHR32282">
    <property type="entry name" value="BINDING PROTEIN TRANSPEPTIDASE, PUTATIVE-RELATED"/>
    <property type="match status" value="1"/>
</dbReference>
<dbReference type="InterPro" id="IPR050396">
    <property type="entry name" value="Glycosyltr_51/Transpeptidase"/>
</dbReference>
<keyword evidence="14" id="KW-0378">Hydrolase</keyword>
<comment type="similarity">
    <text evidence="4">In the N-terminal section; belongs to the glycosyltransferase 51 family.</text>
</comment>
<keyword evidence="17" id="KW-0573">Peptidoglycan synthesis</keyword>
<evidence type="ECO:0000256" key="2">
    <source>
        <dbReference type="ARBA" id="ARBA00004752"/>
    </source>
</evidence>
<dbReference type="Gene3D" id="3.40.710.10">
    <property type="entry name" value="DD-peptidase/beta-lactamase superfamily"/>
    <property type="match status" value="2"/>
</dbReference>
<reference evidence="30" key="1">
    <citation type="journal article" date="2022" name="Int. J. Syst. Evol. Microbiol.">
        <title>Anaeromyxobacter oryzae sp. nov., Anaeromyxobacter diazotrophicus sp. nov. and Anaeromyxobacter paludicola sp. nov., isolated from paddy soils.</title>
        <authorList>
            <person name="Itoh H."/>
            <person name="Xu Z."/>
            <person name="Mise K."/>
            <person name="Masuda Y."/>
            <person name="Ushijima N."/>
            <person name="Hayakawa C."/>
            <person name="Shiratori Y."/>
            <person name="Senoo K."/>
        </authorList>
    </citation>
    <scope>NUCLEOTIDE SEQUENCE [LARGE SCALE GENOMIC DNA]</scope>
    <source>
        <strain evidence="30">Red232</strain>
    </source>
</reference>
<keyword evidence="18 27" id="KW-1133">Transmembrane helix</keyword>
<evidence type="ECO:0000256" key="18">
    <source>
        <dbReference type="ARBA" id="ARBA00022989"/>
    </source>
</evidence>
<dbReference type="NCBIfam" id="TIGR02074">
    <property type="entry name" value="PBP_1a_fam"/>
    <property type="match status" value="1"/>
</dbReference>
<keyword evidence="7" id="KW-1003">Cell membrane</keyword>
<comment type="catalytic activity">
    <reaction evidence="23">
        <text>Preferential cleavage: (Ac)2-L-Lys-D-Ala-|-D-Ala. Also transpeptidation of peptidyl-alanyl moieties that are N-acyl substituents of D-alanine.</text>
        <dbReference type="EC" id="3.4.16.4"/>
    </reaction>
</comment>
<evidence type="ECO:0000256" key="16">
    <source>
        <dbReference type="ARBA" id="ARBA00022968"/>
    </source>
</evidence>
<evidence type="ECO:0000256" key="22">
    <source>
        <dbReference type="ARBA" id="ARBA00023316"/>
    </source>
</evidence>
<dbReference type="SUPFAM" id="SSF53955">
    <property type="entry name" value="Lysozyme-like"/>
    <property type="match status" value="1"/>
</dbReference>
<evidence type="ECO:0000256" key="20">
    <source>
        <dbReference type="ARBA" id="ARBA00023251"/>
    </source>
</evidence>
<evidence type="ECO:0000256" key="10">
    <source>
        <dbReference type="ARBA" id="ARBA00022670"/>
    </source>
</evidence>
<keyword evidence="10" id="KW-0645">Protease</keyword>
<protein>
    <recommendedName>
        <fullName evidence="6">Penicillin-binding protein 1A</fullName>
        <ecNumber evidence="24">2.4.99.28</ecNumber>
        <ecNumber evidence="5">3.4.16.4</ecNumber>
    </recommendedName>
</protein>
<feature type="domain" description="S1 motif" evidence="28">
    <location>
        <begin position="410"/>
        <end position="495"/>
    </location>
</feature>
<evidence type="ECO:0000256" key="19">
    <source>
        <dbReference type="ARBA" id="ARBA00023136"/>
    </source>
</evidence>
<dbReference type="SUPFAM" id="SSF50249">
    <property type="entry name" value="Nucleic acid-binding proteins"/>
    <property type="match status" value="1"/>
</dbReference>
<evidence type="ECO:0000256" key="13">
    <source>
        <dbReference type="ARBA" id="ARBA00022692"/>
    </source>
</evidence>
<evidence type="ECO:0000256" key="15">
    <source>
        <dbReference type="ARBA" id="ARBA00022960"/>
    </source>
</evidence>
<evidence type="ECO:0000256" key="21">
    <source>
        <dbReference type="ARBA" id="ARBA00023268"/>
    </source>
</evidence>
<evidence type="ECO:0000256" key="14">
    <source>
        <dbReference type="ARBA" id="ARBA00022801"/>
    </source>
</evidence>
<dbReference type="SUPFAM" id="SSF56601">
    <property type="entry name" value="beta-lactamase/transpeptidase-like"/>
    <property type="match status" value="1"/>
</dbReference>
<keyword evidence="20" id="KW-0046">Antibiotic resistance</keyword>
<evidence type="ECO:0000313" key="30">
    <source>
        <dbReference type="Proteomes" id="UP001162891"/>
    </source>
</evidence>
<dbReference type="InterPro" id="IPR012338">
    <property type="entry name" value="Beta-lactam/transpept-like"/>
</dbReference>
<keyword evidence="13 27" id="KW-0812">Transmembrane</keyword>
<organism evidence="29 30">
    <name type="scientific">Anaeromyxobacter oryzae</name>
    <dbReference type="NCBI Taxonomy" id="2918170"/>
    <lineage>
        <taxon>Bacteria</taxon>
        <taxon>Pseudomonadati</taxon>
        <taxon>Myxococcota</taxon>
        <taxon>Myxococcia</taxon>
        <taxon>Myxococcales</taxon>
        <taxon>Cystobacterineae</taxon>
        <taxon>Anaeromyxobacteraceae</taxon>
        <taxon>Anaeromyxobacter</taxon>
    </lineage>
</organism>
<keyword evidence="9" id="KW-0121">Carboxypeptidase</keyword>
<evidence type="ECO:0000256" key="24">
    <source>
        <dbReference type="ARBA" id="ARBA00044770"/>
    </source>
</evidence>
<sequence>MPAPAPPPLGPAGDQADEEPRVSRRRLSPRARKALRATAISALGALLLGGGVLFAWTRELPAFDGLKDYEPLVSTRVFGSDGKEAFQFARERRTVVPIQEIPDVLKKAVLAAEDAHFYEHEGLNYLAIGRCAVKGLLGGGVKCGGSTITQQVVKTFLLQSEWRVKRKVKELVLAPRLEQNLSKDEILYLYLNQIYLGHLRYGVEEASRFYFAKGVKQLTLGEAATLAGVIQSPMRWSPVNHPTAAKERQRYVLRRMMEEGFISKKQEEAELARPIAVSPPEAEPPGVWYQDAVRKYLVEKYGEEAVETDGLQVDVAMDPLLQRYAESALEAGLRQVDKRQGWRGPLLHLDKDRLAAALPLWRKRLEAVEPRPGQIIVWDLGRVNPEQIEPGEEQEKDVARMARAKPLETGEVYAGLVTRVDEKTATVDLGNAHGEIPFADVAWARKWNPTVATAAPKRMASVLSAGDVVLVRVMPAKVPAERAARENRALVLSLEQTPKVQGALVAIDPDTRGVRALVGGLDYQASQFNRALQAKRQPGSAMKPFVWGAALESRRFTPATVVYDTPDLYRDPWTGKEWKPRNFEKDQFDGPMLLGAALAHSKNTVSVKLVDSLGVDAVIAFARRMGIASDLPRNLTLALGTGEVFPIELVNAYASIAAHGFTTPPLLVLRVRDRFGKVLEETRPARPPAIAADGSAIVPASGTAVAAPGPQAAATPPAPDGAAPPPAADPAAPPSFLLPESGTRPDVAFVLSGLMRQVVESGTGVAAKALGRPIAAKTGTAQDHRDAWFVGFTPELVTGVWVGFDDNSPMGARETGAGAALPPWLAFMQAAVGARPVTEFQPVAGVEFARIDPATGLLAPEGQADAPFVPFLARTAPAQAASTSPGSAPQNFFMDDR</sequence>
<dbReference type="Pfam" id="PF17092">
    <property type="entry name" value="PCB_OB"/>
    <property type="match status" value="1"/>
</dbReference>
<dbReference type="InterPro" id="IPR036950">
    <property type="entry name" value="PBP_transglycosylase"/>
</dbReference>
<comment type="similarity">
    <text evidence="3">In the C-terminal section; belongs to the transpeptidase family.</text>
</comment>
<evidence type="ECO:0000259" key="28">
    <source>
        <dbReference type="PROSITE" id="PS50126"/>
    </source>
</evidence>
<dbReference type="PANTHER" id="PTHR32282:SF27">
    <property type="entry name" value="PENICILLIN-BINDING PROTEIN 1A"/>
    <property type="match status" value="1"/>
</dbReference>
<evidence type="ECO:0000256" key="17">
    <source>
        <dbReference type="ARBA" id="ARBA00022984"/>
    </source>
</evidence>
<dbReference type="InterPro" id="IPR012340">
    <property type="entry name" value="NA-bd_OB-fold"/>
</dbReference>
<dbReference type="PROSITE" id="PS50126">
    <property type="entry name" value="S1"/>
    <property type="match status" value="1"/>
</dbReference>
<dbReference type="Pfam" id="PF00912">
    <property type="entry name" value="Transgly"/>
    <property type="match status" value="1"/>
</dbReference>
<dbReference type="Pfam" id="PF00905">
    <property type="entry name" value="Transpeptidase"/>
    <property type="match status" value="2"/>
</dbReference>